<dbReference type="SUPFAM" id="SSF111352">
    <property type="entry name" value="Ammonium transporter"/>
    <property type="match status" value="1"/>
</dbReference>
<dbReference type="Proteomes" id="UP000820818">
    <property type="component" value="Linkage Group LG2"/>
</dbReference>
<protein>
    <recommendedName>
        <fullName evidence="9">Ammonium transporter AmtB-like domain-containing protein</fullName>
    </recommendedName>
</protein>
<gene>
    <name evidence="10" type="ORF">GHT06_010220</name>
</gene>
<dbReference type="PROSITE" id="PS01219">
    <property type="entry name" value="AMMONIUM_TRANSP"/>
    <property type="match status" value="1"/>
</dbReference>
<keyword evidence="11" id="KW-1185">Reference proteome</keyword>
<sequence length="469" mass="50928">MTTSVSSQNDSALSVHVAHEELENLKKNMDIFFLIVMGSIVFFLQTGFAFYESGSVRSKNVTNVLFLNYLDTSIGSLVYLLCGYALAFGEGNGFCGTQYFALVDLPNGKMAHCFFQYTFSATAVAVVKSALHERCSMTAYITCIITISGVTYPIVSHWAWSPFGWLCNMGYRDFAGSGVVHATGGSAALAAALMTGPRTGRFDTKGDVNHIQPHSIPQAALGAFIFLFGAIAFNAGSNLTISNVKDGQVISLVCLNTLICVAAATATSLIYQRYCTASGRALNNWNFINMLNGSFTGMVVICAGCDQYPPWAAFVVGCLGYFAFLIVLKAMHRFQIDDATNCVPVQLGGGYFGVIAAAIFGKNGIILSPSKSSAYGLLVNIFGGLVIIIFSFISILLLYGVLRYFNLHRVSAQEEKLGLDLAIHNQAAYHVDEKEIKGIVPVEPTRNRDSQLKNIYIYNYSKIRTIAME</sequence>
<feature type="transmembrane region" description="Helical" evidence="8">
    <location>
        <begin position="283"/>
        <end position="304"/>
    </location>
</feature>
<keyword evidence="7" id="KW-0924">Ammonia transport</keyword>
<comment type="caution">
    <text evidence="10">The sequence shown here is derived from an EMBL/GenBank/DDBJ whole genome shotgun (WGS) entry which is preliminary data.</text>
</comment>
<dbReference type="InterPro" id="IPR024041">
    <property type="entry name" value="NH4_transpt_AmtB-like_dom"/>
</dbReference>
<dbReference type="AlphaFoldDB" id="A0AAD5LHF6"/>
<evidence type="ECO:0000256" key="4">
    <source>
        <dbReference type="ARBA" id="ARBA00022692"/>
    </source>
</evidence>
<evidence type="ECO:0000313" key="11">
    <source>
        <dbReference type="Proteomes" id="UP000820818"/>
    </source>
</evidence>
<keyword evidence="5 8" id="KW-1133">Transmembrane helix</keyword>
<keyword evidence="4 8" id="KW-0812">Transmembrane</keyword>
<evidence type="ECO:0000256" key="5">
    <source>
        <dbReference type="ARBA" id="ARBA00022989"/>
    </source>
</evidence>
<feature type="transmembrane region" description="Helical" evidence="8">
    <location>
        <begin position="31"/>
        <end position="51"/>
    </location>
</feature>
<reference evidence="10 11" key="1">
    <citation type="submission" date="2022-05" db="EMBL/GenBank/DDBJ databases">
        <title>A multi-omics perspective on studying reproductive biology in Daphnia sinensis.</title>
        <authorList>
            <person name="Jia J."/>
        </authorList>
    </citation>
    <scope>NUCLEOTIDE SEQUENCE [LARGE SCALE GENOMIC DNA]</scope>
    <source>
        <strain evidence="10 11">WSL</strain>
    </source>
</reference>
<feature type="transmembrane region" description="Helical" evidence="8">
    <location>
        <begin position="174"/>
        <end position="195"/>
    </location>
</feature>
<evidence type="ECO:0000256" key="2">
    <source>
        <dbReference type="ARBA" id="ARBA00005887"/>
    </source>
</evidence>
<feature type="transmembrane region" description="Helical" evidence="8">
    <location>
        <begin position="381"/>
        <end position="402"/>
    </location>
</feature>
<comment type="subcellular location">
    <subcellularLocation>
        <location evidence="1">Membrane</location>
        <topology evidence="1">Multi-pass membrane protein</topology>
    </subcellularLocation>
</comment>
<evidence type="ECO:0000256" key="3">
    <source>
        <dbReference type="ARBA" id="ARBA00022448"/>
    </source>
</evidence>
<feature type="transmembrane region" description="Helical" evidence="8">
    <location>
        <begin position="139"/>
        <end position="159"/>
    </location>
</feature>
<evidence type="ECO:0000313" key="10">
    <source>
        <dbReference type="EMBL" id="KAI9562766.1"/>
    </source>
</evidence>
<dbReference type="PANTHER" id="PTHR11730">
    <property type="entry name" value="AMMONIUM TRANSPORTER"/>
    <property type="match status" value="1"/>
</dbReference>
<keyword evidence="6 8" id="KW-0472">Membrane</keyword>
<feature type="domain" description="Ammonium transporter AmtB-like" evidence="9">
    <location>
        <begin position="32"/>
        <end position="429"/>
    </location>
</feature>
<feature type="transmembrane region" description="Helical" evidence="8">
    <location>
        <begin position="63"/>
        <end position="89"/>
    </location>
</feature>
<dbReference type="Gene3D" id="1.10.3430.10">
    <property type="entry name" value="Ammonium transporter AmtB like domains"/>
    <property type="match status" value="1"/>
</dbReference>
<dbReference type="GO" id="GO:0008519">
    <property type="term" value="F:ammonium channel activity"/>
    <property type="evidence" value="ECO:0007669"/>
    <property type="project" value="InterPro"/>
</dbReference>
<dbReference type="EMBL" id="WJBH02000002">
    <property type="protein sequence ID" value="KAI9562766.1"/>
    <property type="molecule type" value="Genomic_DNA"/>
</dbReference>
<accession>A0AAD5LHF6</accession>
<evidence type="ECO:0000256" key="7">
    <source>
        <dbReference type="ARBA" id="ARBA00023177"/>
    </source>
</evidence>
<keyword evidence="3" id="KW-0813">Transport</keyword>
<name>A0AAD5LHF6_9CRUS</name>
<dbReference type="FunFam" id="1.10.3430.10:FF:000025">
    <property type="entry name" value="Ammonium transporter, splicing variant"/>
    <property type="match status" value="1"/>
</dbReference>
<evidence type="ECO:0000259" key="9">
    <source>
        <dbReference type="Pfam" id="PF00909"/>
    </source>
</evidence>
<evidence type="ECO:0000256" key="1">
    <source>
        <dbReference type="ARBA" id="ARBA00004141"/>
    </source>
</evidence>
<comment type="similarity">
    <text evidence="2">Belongs to the ammonia transporter channel (TC 1.A.11.2) family.</text>
</comment>
<evidence type="ECO:0000256" key="6">
    <source>
        <dbReference type="ARBA" id="ARBA00023136"/>
    </source>
</evidence>
<dbReference type="Pfam" id="PF00909">
    <property type="entry name" value="Ammonium_transp"/>
    <property type="match status" value="1"/>
</dbReference>
<dbReference type="PANTHER" id="PTHR11730:SF6">
    <property type="entry name" value="AMMONIUM TRANSPORTER"/>
    <property type="match status" value="1"/>
</dbReference>
<feature type="transmembrane region" description="Helical" evidence="8">
    <location>
        <begin position="249"/>
        <end position="271"/>
    </location>
</feature>
<evidence type="ECO:0000256" key="8">
    <source>
        <dbReference type="SAM" id="Phobius"/>
    </source>
</evidence>
<dbReference type="InterPro" id="IPR018047">
    <property type="entry name" value="Ammonium_transpt_CS"/>
</dbReference>
<dbReference type="InterPro" id="IPR029020">
    <property type="entry name" value="Ammonium/urea_transptr"/>
</dbReference>
<feature type="transmembrane region" description="Helical" evidence="8">
    <location>
        <begin position="109"/>
        <end position="127"/>
    </location>
</feature>
<feature type="transmembrane region" description="Helical" evidence="8">
    <location>
        <begin position="216"/>
        <end position="237"/>
    </location>
</feature>
<dbReference type="GO" id="GO:0097272">
    <property type="term" value="P:ammonium homeostasis"/>
    <property type="evidence" value="ECO:0007669"/>
    <property type="project" value="TreeGrafter"/>
</dbReference>
<feature type="transmembrane region" description="Helical" evidence="8">
    <location>
        <begin position="343"/>
        <end position="361"/>
    </location>
</feature>
<feature type="transmembrane region" description="Helical" evidence="8">
    <location>
        <begin position="310"/>
        <end position="331"/>
    </location>
</feature>
<dbReference type="GO" id="GO:0005886">
    <property type="term" value="C:plasma membrane"/>
    <property type="evidence" value="ECO:0007669"/>
    <property type="project" value="TreeGrafter"/>
</dbReference>
<proteinExistence type="inferred from homology"/>
<organism evidence="10 11">
    <name type="scientific">Daphnia sinensis</name>
    <dbReference type="NCBI Taxonomy" id="1820382"/>
    <lineage>
        <taxon>Eukaryota</taxon>
        <taxon>Metazoa</taxon>
        <taxon>Ecdysozoa</taxon>
        <taxon>Arthropoda</taxon>
        <taxon>Crustacea</taxon>
        <taxon>Branchiopoda</taxon>
        <taxon>Diplostraca</taxon>
        <taxon>Cladocera</taxon>
        <taxon>Anomopoda</taxon>
        <taxon>Daphniidae</taxon>
        <taxon>Daphnia</taxon>
        <taxon>Daphnia similis group</taxon>
    </lineage>
</organism>